<reference evidence="4" key="1">
    <citation type="submission" date="2025-05" db="UniProtKB">
        <authorList>
            <consortium name="Ensembl"/>
        </authorList>
    </citation>
    <scope>IDENTIFICATION</scope>
</reference>
<accession>A0A8C9LLR7</accession>
<dbReference type="GO" id="GO:0010038">
    <property type="term" value="P:response to metal ion"/>
    <property type="evidence" value="ECO:0007669"/>
    <property type="project" value="InterPro"/>
</dbReference>
<dbReference type="Pfam" id="PF03091">
    <property type="entry name" value="CutA1"/>
    <property type="match status" value="1"/>
</dbReference>
<evidence type="ECO:0000313" key="4">
    <source>
        <dbReference type="Ensembl" id="ENSPTEP00000011135.1"/>
    </source>
</evidence>
<dbReference type="PANTHER" id="PTHR23419">
    <property type="entry name" value="DIVALENT CATION TOLERANCE CUTA-RELATED"/>
    <property type="match status" value="1"/>
</dbReference>
<evidence type="ECO:0000256" key="1">
    <source>
        <dbReference type="ARBA" id="ARBA00010169"/>
    </source>
</evidence>
<proteinExistence type="inferred from homology"/>
<dbReference type="PANTHER" id="PTHR23419:SF8">
    <property type="entry name" value="FI09726P"/>
    <property type="match status" value="1"/>
</dbReference>
<evidence type="ECO:0000313" key="5">
    <source>
        <dbReference type="Proteomes" id="UP000694416"/>
    </source>
</evidence>
<keyword evidence="5" id="KW-1185">Reference proteome</keyword>
<dbReference type="AlphaFoldDB" id="A0A8C9LLR7"/>
<dbReference type="Gene3D" id="3.30.70.120">
    <property type="match status" value="1"/>
</dbReference>
<dbReference type="Ensembl" id="ENSPTET00000016814.1">
    <property type="protein sequence ID" value="ENSPTEP00000011135.1"/>
    <property type="gene ID" value="ENSPTEG00000012564.1"/>
</dbReference>
<comment type="similarity">
    <text evidence="1">Belongs to the CutA family.</text>
</comment>
<dbReference type="InterPro" id="IPR004323">
    <property type="entry name" value="Ion_tolerance_CutA"/>
</dbReference>
<dbReference type="Proteomes" id="UP000694416">
    <property type="component" value="Unplaced"/>
</dbReference>
<organism evidence="4 5">
    <name type="scientific">Piliocolobus tephrosceles</name>
    <name type="common">Ugandan red Colobus</name>
    <dbReference type="NCBI Taxonomy" id="591936"/>
    <lineage>
        <taxon>Eukaryota</taxon>
        <taxon>Metazoa</taxon>
        <taxon>Chordata</taxon>
        <taxon>Craniata</taxon>
        <taxon>Vertebrata</taxon>
        <taxon>Euteleostomi</taxon>
        <taxon>Mammalia</taxon>
        <taxon>Eutheria</taxon>
        <taxon>Euarchontoglires</taxon>
        <taxon>Primates</taxon>
        <taxon>Haplorrhini</taxon>
        <taxon>Catarrhini</taxon>
        <taxon>Cercopithecidae</taxon>
        <taxon>Colobinae</taxon>
        <taxon>Piliocolobus</taxon>
    </lineage>
</organism>
<dbReference type="InterPro" id="IPR011322">
    <property type="entry name" value="N-reg_PII-like_a/b"/>
</dbReference>
<dbReference type="InterPro" id="IPR015867">
    <property type="entry name" value="N-reg_PII/ATP_PRibTrfase_C"/>
</dbReference>
<evidence type="ECO:0000256" key="2">
    <source>
        <dbReference type="ARBA" id="ARBA00011233"/>
    </source>
</evidence>
<keyword evidence="3" id="KW-0732">Signal</keyword>
<dbReference type="Ensembl" id="ENSPTET00000016678.1">
    <property type="protein sequence ID" value="ENSPTEP00000011033.1"/>
    <property type="gene ID" value="ENSPTEG00000012456.1"/>
</dbReference>
<dbReference type="SUPFAM" id="SSF54913">
    <property type="entry name" value="GlnB-like"/>
    <property type="match status" value="1"/>
</dbReference>
<evidence type="ECO:0000256" key="3">
    <source>
        <dbReference type="SAM" id="SignalP"/>
    </source>
</evidence>
<feature type="chain" id="PRO_5044682492" evidence="3">
    <location>
        <begin position="18"/>
        <end position="179"/>
    </location>
</feature>
<comment type="subunit">
    <text evidence="2">Homotrimer.</text>
</comment>
<name>A0A8C9LLR7_9PRIM</name>
<protein>
    <submittedName>
        <fullName evidence="4">Divalent-cation tolerance protein CutA-like</fullName>
    </submittedName>
</protein>
<sequence length="179" mass="20905">MDIRIFLIMFILLVVSAKKKYNCNQHMFHTLFINNIFKYNRLTNRFCYIRHNSYLQSTLPYKNMDVDSSFIVAYVTTPSKDVAENISNILLKEKLVSCVNIVPGILSMYHWKGEIAKDNEVLMMIKTKKKLFGEIVNCVKKHHPYEIPEVIAVPIIHGSKDYLDWVSNSVKLENDENKT</sequence>
<feature type="signal peptide" evidence="3">
    <location>
        <begin position="1"/>
        <end position="17"/>
    </location>
</feature>
<dbReference type="GO" id="GO:0005507">
    <property type="term" value="F:copper ion binding"/>
    <property type="evidence" value="ECO:0007669"/>
    <property type="project" value="TreeGrafter"/>
</dbReference>